<evidence type="ECO:0000313" key="1">
    <source>
        <dbReference type="EMBL" id="PZF97030.1"/>
    </source>
</evidence>
<accession>A0A2W2CGQ1</accession>
<dbReference type="Pfam" id="PF13424">
    <property type="entry name" value="TPR_12"/>
    <property type="match status" value="1"/>
</dbReference>
<evidence type="ECO:0008006" key="3">
    <source>
        <dbReference type="Google" id="ProtNLM"/>
    </source>
</evidence>
<proteinExistence type="predicted"/>
<keyword evidence="2" id="KW-1185">Reference proteome</keyword>
<dbReference type="Gene3D" id="1.25.40.10">
    <property type="entry name" value="Tetratricopeptide repeat domain"/>
    <property type="match status" value="1"/>
</dbReference>
<gene>
    <name evidence="1" type="ORF">C1I99_16425</name>
</gene>
<sequence length="224" mass="23109">MSHPSPLAAVQQRALALRAAGELTAARRLLADAVGSAAAPYGKDHPDVLSTAHLLARLHREAEDPGAARRVLEEAFAAGERRWPHADPLMLALAFELAAVADELGNRHEARRNYTRVATAGPAVLGADHPAVRTARQYLGDAAPAPVAAGHQPTPASRPGHAALSEPTVSLAALSTAWRPHDGAGIATAGAGRDATGAWRPAALELAGRRLLVWSVAAPSSGVP</sequence>
<name>A0A2W2CGQ1_9ACTN</name>
<dbReference type="RefSeq" id="WP_146603969.1">
    <property type="nucleotide sequence ID" value="NZ_POUB01000106.1"/>
</dbReference>
<protein>
    <recommendedName>
        <fullName evidence="3">Tetratricopeptide repeat protein</fullName>
    </recommendedName>
</protein>
<dbReference type="InterPro" id="IPR011990">
    <property type="entry name" value="TPR-like_helical_dom_sf"/>
</dbReference>
<comment type="caution">
    <text evidence="1">The sequence shown here is derived from an EMBL/GenBank/DDBJ whole genome shotgun (WGS) entry which is preliminary data.</text>
</comment>
<dbReference type="EMBL" id="POUB01000106">
    <property type="protein sequence ID" value="PZF97030.1"/>
    <property type="molecule type" value="Genomic_DNA"/>
</dbReference>
<dbReference type="OrthoDB" id="3351163at2"/>
<dbReference type="SUPFAM" id="SSF48452">
    <property type="entry name" value="TPR-like"/>
    <property type="match status" value="1"/>
</dbReference>
<dbReference type="Proteomes" id="UP000248749">
    <property type="component" value="Unassembled WGS sequence"/>
</dbReference>
<evidence type="ECO:0000313" key="2">
    <source>
        <dbReference type="Proteomes" id="UP000248749"/>
    </source>
</evidence>
<reference evidence="1 2" key="1">
    <citation type="submission" date="2018-01" db="EMBL/GenBank/DDBJ databases">
        <title>Draft genome sequence of Salinispora sp. 13K206.</title>
        <authorList>
            <person name="Sahin N."/>
            <person name="Saygin H."/>
            <person name="Ay H."/>
        </authorList>
    </citation>
    <scope>NUCLEOTIDE SEQUENCE [LARGE SCALE GENOMIC DNA]</scope>
    <source>
        <strain evidence="1 2">13K206</strain>
    </source>
</reference>
<feature type="non-terminal residue" evidence="1">
    <location>
        <position position="224"/>
    </location>
</feature>
<organism evidence="1 2">
    <name type="scientific">Micromonospora deserti</name>
    <dbReference type="NCBI Taxonomy" id="2070366"/>
    <lineage>
        <taxon>Bacteria</taxon>
        <taxon>Bacillati</taxon>
        <taxon>Actinomycetota</taxon>
        <taxon>Actinomycetes</taxon>
        <taxon>Micromonosporales</taxon>
        <taxon>Micromonosporaceae</taxon>
        <taxon>Micromonospora</taxon>
    </lineage>
</organism>
<dbReference type="AlphaFoldDB" id="A0A2W2CGQ1"/>